<reference evidence="2" key="1">
    <citation type="submission" date="2021-01" db="EMBL/GenBank/DDBJ databases">
        <authorList>
            <person name="Corre E."/>
            <person name="Pelletier E."/>
            <person name="Niang G."/>
            <person name="Scheremetjew M."/>
            <person name="Finn R."/>
            <person name="Kale V."/>
            <person name="Holt S."/>
            <person name="Cochrane G."/>
            <person name="Meng A."/>
            <person name="Brown T."/>
            <person name="Cohen L."/>
        </authorList>
    </citation>
    <scope>NUCLEOTIDE SEQUENCE</scope>
    <source>
        <strain evidence="2">SAG 36.94</strain>
    </source>
</reference>
<keyword evidence="1" id="KW-0472">Membrane</keyword>
<sequence length="429" mass="48581">MLMDEGVGQHTWGTTTHRVVMVCEIHLSTKMGARVKLFGYLLIAFASSGLVLFSFWEDLTRRSGITERDLRSNHNWQASPTRVGFRAWAASLSVDNGNVPHLHSQPVVNELLFRDQQNQGLPVIQNDRESWQSLETDQEFRYSCLDECAQAYIERAQELDLNAGIQLRNLFCKASNYSVSRKPLIVGAGAGTTGTQAIAYAASLLGLRVIHFTEMWNPWGKRNLTFGDKSSRDPAMVIGQYGLWSVEKEASAEDCLEKGREVGFSQFEAVDAVFDSPFPEYAYDLFRSFPNSRVILTVRDPPEWLHHRLAHHPGSNAHYLRPCGVRLDSFHPTIGEGLFRATNDWVACVSPSDRLLKIDLFRPYRERDMWDQLMRLVGVQNVTLREFCEFPREPGALVCGNWTFFTHQGNAVLNGVVDDEGIQISPRIN</sequence>
<accession>A0A7S1TC11</accession>
<keyword evidence="1" id="KW-1133">Transmembrane helix</keyword>
<name>A0A7S1TC11_9RHOD</name>
<evidence type="ECO:0000256" key="1">
    <source>
        <dbReference type="SAM" id="Phobius"/>
    </source>
</evidence>
<dbReference type="AlphaFoldDB" id="A0A7S1TC11"/>
<dbReference type="EMBL" id="HBGH01007595">
    <property type="protein sequence ID" value="CAD9232060.1"/>
    <property type="molecule type" value="Transcribed_RNA"/>
</dbReference>
<dbReference type="InterPro" id="IPR027417">
    <property type="entry name" value="P-loop_NTPase"/>
</dbReference>
<dbReference type="SUPFAM" id="SSF52540">
    <property type="entry name" value="P-loop containing nucleoside triphosphate hydrolases"/>
    <property type="match status" value="1"/>
</dbReference>
<dbReference type="Gene3D" id="3.40.50.300">
    <property type="entry name" value="P-loop containing nucleotide triphosphate hydrolases"/>
    <property type="match status" value="1"/>
</dbReference>
<organism evidence="2">
    <name type="scientific">Compsopogon caeruleus</name>
    <dbReference type="NCBI Taxonomy" id="31354"/>
    <lineage>
        <taxon>Eukaryota</taxon>
        <taxon>Rhodophyta</taxon>
        <taxon>Compsopogonophyceae</taxon>
        <taxon>Compsopogonales</taxon>
        <taxon>Compsopogonaceae</taxon>
        <taxon>Compsopogon</taxon>
    </lineage>
</organism>
<protein>
    <recommendedName>
        <fullName evidence="3">Sulfotransferase domain-containing protein</fullName>
    </recommendedName>
</protein>
<dbReference type="Pfam" id="PF17784">
    <property type="entry name" value="Sulfotransfer_4"/>
    <property type="match status" value="1"/>
</dbReference>
<proteinExistence type="predicted"/>
<evidence type="ECO:0000313" key="2">
    <source>
        <dbReference type="EMBL" id="CAD9232060.1"/>
    </source>
</evidence>
<keyword evidence="1" id="KW-0812">Transmembrane</keyword>
<dbReference type="InterPro" id="IPR040632">
    <property type="entry name" value="Sulfotransfer_4"/>
</dbReference>
<gene>
    <name evidence="2" type="ORF">CCAE0312_LOCUS4141</name>
</gene>
<evidence type="ECO:0008006" key="3">
    <source>
        <dbReference type="Google" id="ProtNLM"/>
    </source>
</evidence>
<feature type="transmembrane region" description="Helical" evidence="1">
    <location>
        <begin position="37"/>
        <end position="56"/>
    </location>
</feature>